<dbReference type="GO" id="GO:0000723">
    <property type="term" value="P:telomere maintenance"/>
    <property type="evidence" value="ECO:0007669"/>
    <property type="project" value="InterPro"/>
</dbReference>
<evidence type="ECO:0000256" key="1">
    <source>
        <dbReference type="RuleBase" id="RU363044"/>
    </source>
</evidence>
<evidence type="ECO:0000313" key="6">
    <source>
        <dbReference type="EMBL" id="BBD82308.1"/>
    </source>
</evidence>
<feature type="compositionally biased region" description="Basic residues" evidence="2">
    <location>
        <begin position="33"/>
        <end position="42"/>
    </location>
</feature>
<keyword evidence="1" id="KW-0547">Nucleotide-binding</keyword>
<keyword evidence="1 6" id="KW-0347">Helicase</keyword>
<comment type="similarity">
    <text evidence="1">Belongs to the helicase family.</text>
</comment>
<feature type="region of interest" description="Disordered" evidence="2">
    <location>
        <begin position="1"/>
        <end position="98"/>
    </location>
</feature>
<dbReference type="InterPro" id="IPR025476">
    <property type="entry name" value="Helitron_helicase-like"/>
</dbReference>
<dbReference type="InterPro" id="IPR010285">
    <property type="entry name" value="DNA_helicase_pif1-like_DEAD"/>
</dbReference>
<name>A0A679B9T7_ORYSI</name>
<dbReference type="Pfam" id="PF21530">
    <property type="entry name" value="Pif1_2B_dom"/>
    <property type="match status" value="1"/>
</dbReference>
<keyword evidence="1" id="KW-0227">DNA damage</keyword>
<proteinExistence type="inferred from homology"/>
<dbReference type="InterPro" id="IPR049163">
    <property type="entry name" value="Pif1-like_2B_dom"/>
</dbReference>
<feature type="domain" description="DNA helicase Pif1-like 2B" evidence="5">
    <location>
        <begin position="1522"/>
        <end position="1568"/>
    </location>
</feature>
<evidence type="ECO:0000256" key="2">
    <source>
        <dbReference type="SAM" id="MobiDB-lite"/>
    </source>
</evidence>
<keyword evidence="1" id="KW-0234">DNA repair</keyword>
<dbReference type="Pfam" id="PF05970">
    <property type="entry name" value="PIF1"/>
    <property type="match status" value="1"/>
</dbReference>
<dbReference type="GO" id="GO:0006310">
    <property type="term" value="P:DNA recombination"/>
    <property type="evidence" value="ECO:0007669"/>
    <property type="project" value="UniProtKB-KW"/>
</dbReference>
<evidence type="ECO:0000259" key="3">
    <source>
        <dbReference type="Pfam" id="PF05970"/>
    </source>
</evidence>
<feature type="compositionally biased region" description="Polar residues" evidence="2">
    <location>
        <begin position="76"/>
        <end position="98"/>
    </location>
</feature>
<comment type="catalytic activity">
    <reaction evidence="1">
        <text>ATP + H2O = ADP + phosphate + H(+)</text>
        <dbReference type="Rhea" id="RHEA:13065"/>
        <dbReference type="ChEBI" id="CHEBI:15377"/>
        <dbReference type="ChEBI" id="CHEBI:15378"/>
        <dbReference type="ChEBI" id="CHEBI:30616"/>
        <dbReference type="ChEBI" id="CHEBI:43474"/>
        <dbReference type="ChEBI" id="CHEBI:456216"/>
        <dbReference type="EC" id="5.6.2.3"/>
    </reaction>
</comment>
<feature type="compositionally biased region" description="Polar residues" evidence="2">
    <location>
        <begin position="1"/>
        <end position="25"/>
    </location>
</feature>
<dbReference type="GO" id="GO:0005524">
    <property type="term" value="F:ATP binding"/>
    <property type="evidence" value="ECO:0007669"/>
    <property type="project" value="UniProtKB-KW"/>
</dbReference>
<dbReference type="InterPro" id="IPR027417">
    <property type="entry name" value="P-loop_NTPase"/>
</dbReference>
<feature type="domain" description="Helitron helicase-like" evidence="4">
    <location>
        <begin position="571"/>
        <end position="754"/>
    </location>
</feature>
<feature type="compositionally biased region" description="Polar residues" evidence="2">
    <location>
        <begin position="47"/>
        <end position="63"/>
    </location>
</feature>
<dbReference type="EMBL" id="AP011478">
    <property type="protein sequence ID" value="BBD82308.1"/>
    <property type="molecule type" value="Genomic_DNA"/>
</dbReference>
<keyword evidence="1" id="KW-0378">Hydrolase</keyword>
<dbReference type="PANTHER" id="PTHR10492:SF101">
    <property type="entry name" value="ATP-DEPENDENT DNA HELICASE"/>
    <property type="match status" value="1"/>
</dbReference>
<protein>
    <recommendedName>
        <fullName evidence="1">ATP-dependent DNA helicase</fullName>
        <ecNumber evidence="1">5.6.2.3</ecNumber>
    </recommendedName>
</protein>
<dbReference type="GO" id="GO:0043139">
    <property type="term" value="F:5'-3' DNA helicase activity"/>
    <property type="evidence" value="ECO:0007669"/>
    <property type="project" value="UniProtKB-EC"/>
</dbReference>
<comment type="cofactor">
    <cofactor evidence="1">
        <name>Mg(2+)</name>
        <dbReference type="ChEBI" id="CHEBI:18420"/>
    </cofactor>
</comment>
<dbReference type="GO" id="GO:0016787">
    <property type="term" value="F:hydrolase activity"/>
    <property type="evidence" value="ECO:0007669"/>
    <property type="project" value="UniProtKB-KW"/>
</dbReference>
<dbReference type="SUPFAM" id="SSF52540">
    <property type="entry name" value="P-loop containing nucleoside triphosphate hydrolases"/>
    <property type="match status" value="2"/>
</dbReference>
<feature type="region of interest" description="Disordered" evidence="2">
    <location>
        <begin position="120"/>
        <end position="144"/>
    </location>
</feature>
<dbReference type="Gene3D" id="3.40.50.300">
    <property type="entry name" value="P-loop containing nucleotide triphosphate hydrolases"/>
    <property type="match status" value="1"/>
</dbReference>
<evidence type="ECO:0000259" key="5">
    <source>
        <dbReference type="Pfam" id="PF21530"/>
    </source>
</evidence>
<sequence length="1682" mass="194050">MQSGNHPTDDGSPTQDSSNLTAQANSKELSRLARSKRKRKLDLRRSGSPSTKNYSSADETNALQRKRKLDEKRTGFQMSNNESSADTGNPLQSSNFTAEVNSTELARLSRLNRKRKLDLRRSGSTLNNSSTCSNPANHIERSRKEKYQIPSTNMETNSLKMNDRVSKEGNIIRNKVADTGNPLQSSNFTAEVNSTELARLSRLNRKRKLDLRRSGSTLNNSSTCSNPANHIERSRKEKYHIPSTNMETNSLKMNDRVSKEGNITRNKVAVPPRKKKKSSVKEWNFGKPTCTCQHCGALFWYEERTRGKGKGPPSFSLCCKQGKVDLPTLKKPPTYLSNLMCKEKGKRSRNYMDNIRVYNSMFAFTSMGGKVDREINNGSGPYVFRMNGQNYHRIGTLLPEEGDKPRWAQLYIYDTENEVKNRIDASTSSHNRESIDSHIVLGLKNMLDRENVLAQTFRMARDRFKEGDYHNVSLRLIRKRGGDGRQHNMPSASEVAALIVNDTSENQKGRDIIVHYKDTGPRRISENHPKFMAMQYPLLFPYGEDGFTNKILYRDNHGSKCKRKHLTMLEYYAYRIQQRKNQCMHLLMCEKLTLQFIVDALACIIQYRLDWIRKHQGNLRTELYAGLQDAIERGDTRAEQVGKRILLPSSFTGSPRYKAQNYQDAMAICRWAGYPDLFVTFTCNAAWPEIQNMLDEIGVQKPSDRPDIVDRVFHIKLRELMTDIKDKQYFGKTLAIIYTIEFQKRGLPHAHILIFLDKKDKCPDASEIDRIISAEIPDKEEDREGFEAVENFMMHGPCGEAKSNSPCMIENKCIRNFPKKFHSETTVDEDGFPTYRRRDNGRYIEKGNVKLDNRYVVPYNRDLLVKYQAHINVERCNRSKSIKYLFKYMHKGDDQATALIESDHDEIKKYLECTYISGHDACWRIFQFEMHYRYPSVERLPFHLENEQQVIFPDSADLRKIVRKERIEVTKFTQWMETNKINDEARDFTYAEFPSKWVWKNKLKQWNKRKKGKMIGRIYYAHPASGDKYYLRMLLNTVKGPRTFEEIRTVDGVVHPSFKSACEALGFLDDDREWVECIREASNYASGNQLRHLFTTILCHCEVTDPKRIWESCWEDLGEDIEYKQRKNLNYPTLRLTEQQKKGHALIEIEKLMRQAGKTLEEYPDIELPKCAELRELGNRLLNEEMSYDKDKQKEEHDSIFGKLNAEQKVAFDSIIESTNKGLGKLMFVDGYGGTGKTYLWRAITTKLRSEGKMVLTVASCGIAALLLHGGITAHSRFHIPLIVTEESTCDIKQGSHLAELLKKTSLILWDEAPMANRICFEALDRSLRDILRSKGEDNSTKPFGGMTVVLGGDFRQILPVVRKGRRTQIVNASIKRSYLWQHFHIFKLTRNMRLSCISRDEDEQKRTADFAQWILNIGDGKTTSADGEEWIEIPDDLILKKGGDPKEEIVKSIYPNLVQNYKKRDFLEQRAILCPRNETAREINEFIMNMIEGEEITYLSCDTVCKATTNDSETDVLYPTEFLNSLNFPGMPNHVLKLKLGLPVMLLRNINQSSGLCNGTRMTITQLGKRFIEAQIITGTHVGEKVYIPRIIMTPTESGWPFLLKRRQYPLSVCFAMTINKSQGQSLNMVGLYLPKQVFTHGQLYVAFSRVTRRDGLRIMLDDNECPGEHMVRNIVYKEIF</sequence>
<gene>
    <name evidence="6" type="primary">K0102F02.6</name>
</gene>
<reference evidence="6" key="1">
    <citation type="submission" date="2009-05" db="EMBL/GenBank/DDBJ databases">
        <title>Oryza sativa Indica Group genomic DNA, chromosome 11, BAC clone:K0102F02, cultivar:Kasalath.</title>
        <authorList>
            <person name="Matsumoto T."/>
            <person name="Wu J."/>
            <person name="Kanamori H."/>
        </authorList>
    </citation>
    <scope>NUCLEOTIDE SEQUENCE</scope>
</reference>
<evidence type="ECO:0000259" key="4">
    <source>
        <dbReference type="Pfam" id="PF14214"/>
    </source>
</evidence>
<organism evidence="6">
    <name type="scientific">Oryza sativa subsp. indica</name>
    <name type="common">Rice</name>
    <dbReference type="NCBI Taxonomy" id="39946"/>
    <lineage>
        <taxon>Eukaryota</taxon>
        <taxon>Viridiplantae</taxon>
        <taxon>Streptophyta</taxon>
        <taxon>Embryophyta</taxon>
        <taxon>Tracheophyta</taxon>
        <taxon>Spermatophyta</taxon>
        <taxon>Magnoliopsida</taxon>
        <taxon>Liliopsida</taxon>
        <taxon>Poales</taxon>
        <taxon>Poaceae</taxon>
        <taxon>BOP clade</taxon>
        <taxon>Oryzoideae</taxon>
        <taxon>Oryzeae</taxon>
        <taxon>Oryzinae</taxon>
        <taxon>Oryza</taxon>
        <taxon>Oryza sativa</taxon>
    </lineage>
</organism>
<feature type="compositionally biased region" description="Polar residues" evidence="2">
    <location>
        <begin position="123"/>
        <end position="136"/>
    </location>
</feature>
<accession>A0A679B9T7</accession>
<dbReference type="EC" id="5.6.2.3" evidence="1"/>
<dbReference type="CDD" id="cd18809">
    <property type="entry name" value="SF1_C_RecD"/>
    <property type="match status" value="1"/>
</dbReference>
<dbReference type="GO" id="GO:0006281">
    <property type="term" value="P:DNA repair"/>
    <property type="evidence" value="ECO:0007669"/>
    <property type="project" value="UniProtKB-KW"/>
</dbReference>
<dbReference type="Pfam" id="PF14214">
    <property type="entry name" value="Helitron_like_N"/>
    <property type="match status" value="1"/>
</dbReference>
<keyword evidence="1" id="KW-0067">ATP-binding</keyword>
<feature type="domain" description="DNA helicase Pif1-like DEAD-box helicase" evidence="3">
    <location>
        <begin position="1203"/>
        <end position="1427"/>
    </location>
</feature>
<dbReference type="PANTHER" id="PTHR10492">
    <property type="match status" value="1"/>
</dbReference>
<keyword evidence="1" id="KW-0233">DNA recombination</keyword>